<dbReference type="Proteomes" id="UP000250275">
    <property type="component" value="Unassembled WGS sequence"/>
</dbReference>
<gene>
    <name evidence="2" type="ORF">WN48_04683</name>
</gene>
<keyword evidence="3" id="KW-1185">Reference proteome</keyword>
<feature type="region of interest" description="Disordered" evidence="1">
    <location>
        <begin position="47"/>
        <end position="72"/>
    </location>
</feature>
<evidence type="ECO:0000256" key="1">
    <source>
        <dbReference type="SAM" id="MobiDB-lite"/>
    </source>
</evidence>
<name>A0A310SJ92_9HYME</name>
<organism evidence="2 3">
    <name type="scientific">Eufriesea mexicana</name>
    <dbReference type="NCBI Taxonomy" id="516756"/>
    <lineage>
        <taxon>Eukaryota</taxon>
        <taxon>Metazoa</taxon>
        <taxon>Ecdysozoa</taxon>
        <taxon>Arthropoda</taxon>
        <taxon>Hexapoda</taxon>
        <taxon>Insecta</taxon>
        <taxon>Pterygota</taxon>
        <taxon>Neoptera</taxon>
        <taxon>Endopterygota</taxon>
        <taxon>Hymenoptera</taxon>
        <taxon>Apocrita</taxon>
        <taxon>Aculeata</taxon>
        <taxon>Apoidea</taxon>
        <taxon>Anthophila</taxon>
        <taxon>Apidae</taxon>
        <taxon>Eufriesea</taxon>
    </lineage>
</organism>
<protein>
    <submittedName>
        <fullName evidence="2">Uncharacterized protein</fullName>
    </submittedName>
</protein>
<reference evidence="2 3" key="1">
    <citation type="submission" date="2015-07" db="EMBL/GenBank/DDBJ databases">
        <title>The genome of Eufriesea mexicana.</title>
        <authorList>
            <person name="Pan H."/>
            <person name="Kapheim K."/>
        </authorList>
    </citation>
    <scope>NUCLEOTIDE SEQUENCE [LARGE SCALE GENOMIC DNA]</scope>
    <source>
        <strain evidence="2">0111107269</strain>
        <tissue evidence="2">Whole body</tissue>
    </source>
</reference>
<proteinExistence type="predicted"/>
<evidence type="ECO:0000313" key="2">
    <source>
        <dbReference type="EMBL" id="OAD55529.1"/>
    </source>
</evidence>
<evidence type="ECO:0000313" key="3">
    <source>
        <dbReference type="Proteomes" id="UP000250275"/>
    </source>
</evidence>
<accession>A0A310SJ92</accession>
<sequence>MVRVDSEITLRFFQSKEKPIQVFADVQKKPVVSKPVSHITSLIPTEHNNNKLSEKSDFDPSDRVKTVMCQET</sequence>
<dbReference type="AlphaFoldDB" id="A0A310SJ92"/>
<feature type="compositionally biased region" description="Basic and acidic residues" evidence="1">
    <location>
        <begin position="48"/>
        <end position="65"/>
    </location>
</feature>
<dbReference type="EMBL" id="KQ762748">
    <property type="protein sequence ID" value="OAD55529.1"/>
    <property type="molecule type" value="Genomic_DNA"/>
</dbReference>